<dbReference type="PANTHER" id="PTHR13245">
    <property type="entry name" value="RRP15-LIKE PROTEIN"/>
    <property type="match status" value="1"/>
</dbReference>
<organism evidence="4 5">
    <name type="scientific">Salarias fasciatus</name>
    <name type="common">Jewelled blenny</name>
    <name type="synonym">Blennius fasciatus</name>
    <dbReference type="NCBI Taxonomy" id="181472"/>
    <lineage>
        <taxon>Eukaryota</taxon>
        <taxon>Metazoa</taxon>
        <taxon>Chordata</taxon>
        <taxon>Craniata</taxon>
        <taxon>Vertebrata</taxon>
        <taxon>Euteleostomi</taxon>
        <taxon>Actinopterygii</taxon>
        <taxon>Neopterygii</taxon>
        <taxon>Teleostei</taxon>
        <taxon>Neoteleostei</taxon>
        <taxon>Acanthomorphata</taxon>
        <taxon>Ovalentaria</taxon>
        <taxon>Blenniimorphae</taxon>
        <taxon>Blenniiformes</taxon>
        <taxon>Blennioidei</taxon>
        <taxon>Blenniidae</taxon>
        <taxon>Salariinae</taxon>
        <taxon>Salarias</taxon>
    </lineage>
</organism>
<dbReference type="InParanoid" id="A0A672FTU7"/>
<dbReference type="PANTHER" id="PTHR13245:SF14">
    <property type="entry name" value="RRP15-LIKE PROTEIN"/>
    <property type="match status" value="1"/>
</dbReference>
<keyword evidence="5" id="KW-1185">Reference proteome</keyword>
<dbReference type="FunCoup" id="A0A672FTU7">
    <property type="interactions" value="414"/>
</dbReference>
<dbReference type="AlphaFoldDB" id="A0A672FTU7"/>
<sequence length="228" mass="25508">IHVLVFPGLCFFTGDEDEVPQFEDASDSDGGSVEEEGSDGGGSDGDEEKEEEGEEAGEEGNADSGWADAMAKILGKKTEQNKSSILVKNKELDKIKEKERQEQLERKKQVEKKHAWETMCREKPNVVNDREREKALQRIATRGVVQLFNAVKKHQKTMDDKLKEVGGSERKKAKILTSVSKKDFIDVLRGEEGGAEEKPAWSVLRDDFMMGATMKDWDKESGGEEQEA</sequence>
<evidence type="ECO:0000256" key="2">
    <source>
        <dbReference type="ARBA" id="ARBA00017475"/>
    </source>
</evidence>
<evidence type="ECO:0000256" key="3">
    <source>
        <dbReference type="SAM" id="MobiDB-lite"/>
    </source>
</evidence>
<feature type="compositionally biased region" description="Acidic residues" evidence="3">
    <location>
        <begin position="14"/>
        <end position="61"/>
    </location>
</feature>
<comment type="similarity">
    <text evidence="1">Belongs to the RRP15 family.</text>
</comment>
<dbReference type="GO" id="GO:0000470">
    <property type="term" value="P:maturation of LSU-rRNA"/>
    <property type="evidence" value="ECO:0007669"/>
    <property type="project" value="TreeGrafter"/>
</dbReference>
<dbReference type="GO" id="GO:0030687">
    <property type="term" value="C:preribosome, large subunit precursor"/>
    <property type="evidence" value="ECO:0007669"/>
    <property type="project" value="TreeGrafter"/>
</dbReference>
<feature type="region of interest" description="Disordered" evidence="3">
    <location>
        <begin position="14"/>
        <end position="80"/>
    </location>
</feature>
<protein>
    <recommendedName>
        <fullName evidence="2">RRP15-like protein</fullName>
    </recommendedName>
</protein>
<dbReference type="GO" id="GO:0000460">
    <property type="term" value="P:maturation of 5.8S rRNA"/>
    <property type="evidence" value="ECO:0007669"/>
    <property type="project" value="TreeGrafter"/>
</dbReference>
<evidence type="ECO:0000313" key="5">
    <source>
        <dbReference type="Proteomes" id="UP000472267"/>
    </source>
</evidence>
<dbReference type="InterPro" id="IPR012459">
    <property type="entry name" value="Rrp15"/>
</dbReference>
<dbReference type="OMA" id="MPSHQDK"/>
<reference evidence="4" key="2">
    <citation type="submission" date="2025-08" db="UniProtKB">
        <authorList>
            <consortium name="Ensembl"/>
        </authorList>
    </citation>
    <scope>IDENTIFICATION</scope>
</reference>
<evidence type="ECO:0000313" key="4">
    <source>
        <dbReference type="Ensembl" id="ENSSFAP00005009427.1"/>
    </source>
</evidence>
<reference evidence="4" key="1">
    <citation type="submission" date="2019-06" db="EMBL/GenBank/DDBJ databases">
        <authorList>
            <consortium name="Wellcome Sanger Institute Data Sharing"/>
        </authorList>
    </citation>
    <scope>NUCLEOTIDE SEQUENCE [LARGE SCALE GENOMIC DNA]</scope>
</reference>
<proteinExistence type="inferred from homology"/>
<gene>
    <name evidence="4" type="primary">rrp15</name>
</gene>
<dbReference type="Ensembl" id="ENSSFAT00005009866.1">
    <property type="protein sequence ID" value="ENSSFAP00005009427.1"/>
    <property type="gene ID" value="ENSSFAG00005005426.1"/>
</dbReference>
<name>A0A672FTU7_SALFA</name>
<reference evidence="4" key="3">
    <citation type="submission" date="2025-09" db="UniProtKB">
        <authorList>
            <consortium name="Ensembl"/>
        </authorList>
    </citation>
    <scope>IDENTIFICATION</scope>
</reference>
<dbReference type="Pfam" id="PF07890">
    <property type="entry name" value="Rrp15p"/>
    <property type="match status" value="1"/>
</dbReference>
<evidence type="ECO:0000256" key="1">
    <source>
        <dbReference type="ARBA" id="ARBA00007462"/>
    </source>
</evidence>
<accession>A0A672FTU7</accession>
<dbReference type="Proteomes" id="UP000472267">
    <property type="component" value="Chromosome 11"/>
</dbReference>